<dbReference type="InterPro" id="IPR023849">
    <property type="entry name" value="TQXA_dom"/>
</dbReference>
<protein>
    <submittedName>
        <fullName evidence="5">TQXA domain-containing protein</fullName>
    </submittedName>
</protein>
<evidence type="ECO:0000313" key="6">
    <source>
        <dbReference type="Proteomes" id="UP000190637"/>
    </source>
</evidence>
<gene>
    <name evidence="5" type="ORF">SAMN02745673_03462</name>
</gene>
<keyword evidence="3" id="KW-0732">Signal</keyword>
<evidence type="ECO:0000256" key="1">
    <source>
        <dbReference type="SAM" id="MobiDB-lite"/>
    </source>
</evidence>
<dbReference type="Gene3D" id="1.10.150.480">
    <property type="match status" value="1"/>
</dbReference>
<dbReference type="OrthoDB" id="2676146at2"/>
<feature type="chain" id="PRO_5012798032" evidence="3">
    <location>
        <begin position="32"/>
        <end position="403"/>
    </location>
</feature>
<name>A0A1T4SEU5_9ACTN</name>
<evidence type="ECO:0000259" key="4">
    <source>
        <dbReference type="Pfam" id="PF08341"/>
    </source>
</evidence>
<feature type="signal peptide" evidence="3">
    <location>
        <begin position="1"/>
        <end position="31"/>
    </location>
</feature>
<dbReference type="AlphaFoldDB" id="A0A1T4SEU5"/>
<accession>A0A1T4SEU5</accession>
<keyword evidence="2" id="KW-1133">Transmembrane helix</keyword>
<dbReference type="STRING" id="1122192.SAMN02745673_03462"/>
<reference evidence="5 6" key="1">
    <citation type="submission" date="2017-02" db="EMBL/GenBank/DDBJ databases">
        <authorList>
            <person name="Peterson S.W."/>
        </authorList>
    </citation>
    <scope>NUCLEOTIDE SEQUENCE [LARGE SCALE GENOMIC DNA]</scope>
    <source>
        <strain evidence="5 6">DSM 45154</strain>
    </source>
</reference>
<dbReference type="NCBIfam" id="TIGR03934">
    <property type="entry name" value="TQXA_dom"/>
    <property type="match status" value="1"/>
</dbReference>
<feature type="region of interest" description="Disordered" evidence="1">
    <location>
        <begin position="312"/>
        <end position="358"/>
    </location>
</feature>
<feature type="domain" description="Thioester" evidence="4">
    <location>
        <begin position="75"/>
        <end position="182"/>
    </location>
</feature>
<feature type="region of interest" description="Disordered" evidence="1">
    <location>
        <begin position="188"/>
        <end position="216"/>
    </location>
</feature>
<dbReference type="Proteomes" id="UP000190637">
    <property type="component" value="Unassembled WGS sequence"/>
</dbReference>
<keyword evidence="2" id="KW-0472">Membrane</keyword>
<feature type="transmembrane region" description="Helical" evidence="2">
    <location>
        <begin position="376"/>
        <end position="397"/>
    </location>
</feature>
<evidence type="ECO:0000313" key="5">
    <source>
        <dbReference type="EMBL" id="SKA26699.1"/>
    </source>
</evidence>
<dbReference type="Pfam" id="PF08341">
    <property type="entry name" value="TED"/>
    <property type="match status" value="1"/>
</dbReference>
<evidence type="ECO:0000256" key="3">
    <source>
        <dbReference type="SAM" id="SignalP"/>
    </source>
</evidence>
<sequence length="403" mass="41600">MPSITSIARRALAALTTAVLLGWGPALPVEAESTGIARVDRNGEAGTTVHLAGQNGAAASTTLFNLRVDDDSFVRAYCADLSTSVDPRAAYVEADWEEYPEPREFVDNAERVHRVILSSYPRVGLEELRRRTGLVTLTPPQAIAATQAAVWHYSNGVDLRVGVLSGNAPEVEALYAHLIEVADRGGAAEPPASLEVSPRQVRGETGAPLGPLTVRTTSESPVGLRVNGAPSANLVDPSGNPVTEVRADGEVLLQPDASAPEGTATLYATSDNATVEAGRLFVGKDGVKTQALITAESVEGVSASVSATVSWTPASVPTPSAEASPPAAEPSPSPSSAAPSPAPSEGGSPTASAPSGPVVIAEDKRPENDLAFTGTWAGTIVITGLVLLAIGGLAMFLTRRRRR</sequence>
<feature type="compositionally biased region" description="Low complexity" evidence="1">
    <location>
        <begin position="312"/>
        <end position="326"/>
    </location>
</feature>
<keyword evidence="6" id="KW-1185">Reference proteome</keyword>
<feature type="compositionally biased region" description="Low complexity" evidence="1">
    <location>
        <begin position="334"/>
        <end position="358"/>
    </location>
</feature>
<evidence type="ECO:0000256" key="2">
    <source>
        <dbReference type="SAM" id="Phobius"/>
    </source>
</evidence>
<dbReference type="InterPro" id="IPR013552">
    <property type="entry name" value="Thioester_dom"/>
</dbReference>
<dbReference type="RefSeq" id="WP_144390178.1">
    <property type="nucleotide sequence ID" value="NZ_FUWS01000009.1"/>
</dbReference>
<keyword evidence="2" id="KW-0812">Transmembrane</keyword>
<dbReference type="EMBL" id="FUWS01000009">
    <property type="protein sequence ID" value="SKA26699.1"/>
    <property type="molecule type" value="Genomic_DNA"/>
</dbReference>
<proteinExistence type="predicted"/>
<organism evidence="5 6">
    <name type="scientific">Marinactinospora thermotolerans DSM 45154</name>
    <dbReference type="NCBI Taxonomy" id="1122192"/>
    <lineage>
        <taxon>Bacteria</taxon>
        <taxon>Bacillati</taxon>
        <taxon>Actinomycetota</taxon>
        <taxon>Actinomycetes</taxon>
        <taxon>Streptosporangiales</taxon>
        <taxon>Nocardiopsidaceae</taxon>
        <taxon>Marinactinospora</taxon>
    </lineage>
</organism>